<name>A0AC34FBR6_9BILA</name>
<evidence type="ECO:0000313" key="2">
    <source>
        <dbReference type="WBParaSite" id="ES5_v2.g14417.t1"/>
    </source>
</evidence>
<dbReference type="WBParaSite" id="ES5_v2.g14417.t1">
    <property type="protein sequence ID" value="ES5_v2.g14417.t1"/>
    <property type="gene ID" value="ES5_v2.g14417"/>
</dbReference>
<protein>
    <submittedName>
        <fullName evidence="2">Fibronectin type-III domain-containing protein</fullName>
    </submittedName>
</protein>
<evidence type="ECO:0000313" key="1">
    <source>
        <dbReference type="Proteomes" id="UP000887579"/>
    </source>
</evidence>
<accession>A0AC34FBR6</accession>
<sequence length="473" mass="54267">MSLYDYGTQNSENFDQDIYQEKEYAVYQNFILFAQELNRIYKEYPKSVGIVKNIRHNDYVIADPLSNLTWNLFFSATTLTSIGYGTNAPDSLGGRLFCLVYISVGIPLYLITMADLAKFCTEGMNSTYTEFLKYKYQVARRFRRWRKKGRIRSNSVKIGEVIIAGGEDEVAEFIWTHLENTQFVEIPFLLIYTLLLSYATAASYAISWMEGWTIFDAFYFLCSSVLTIGFGDLVPVNDKFVLITLLIVLVGLVLTTTTVDIVGAYYIEKLHFFGRRLDSEDPLIWLKAVQQKRIEAMKREAFRKLFETITALNHMHLTGMKKHESVASSNTEINEGLRLPDPPNPPRNIVASNATAGSVCLKWDPPIFLEEGKRYWYTLTFKTRTPQRRNHLTVIDFITTDHYEVTNLKSFTLYEFSLVTTTRFGSSKSIRTQEYTEPCTVPQCVALDAVSSETATISWKAPRKNNGLEVKEF</sequence>
<dbReference type="Proteomes" id="UP000887579">
    <property type="component" value="Unplaced"/>
</dbReference>
<proteinExistence type="predicted"/>
<organism evidence="1 2">
    <name type="scientific">Panagrolaimus sp. ES5</name>
    <dbReference type="NCBI Taxonomy" id="591445"/>
    <lineage>
        <taxon>Eukaryota</taxon>
        <taxon>Metazoa</taxon>
        <taxon>Ecdysozoa</taxon>
        <taxon>Nematoda</taxon>
        <taxon>Chromadorea</taxon>
        <taxon>Rhabditida</taxon>
        <taxon>Tylenchina</taxon>
        <taxon>Panagrolaimomorpha</taxon>
        <taxon>Panagrolaimoidea</taxon>
        <taxon>Panagrolaimidae</taxon>
        <taxon>Panagrolaimus</taxon>
    </lineage>
</organism>
<reference evidence="2" key="1">
    <citation type="submission" date="2022-11" db="UniProtKB">
        <authorList>
            <consortium name="WormBaseParasite"/>
        </authorList>
    </citation>
    <scope>IDENTIFICATION</scope>
</reference>